<dbReference type="Pfam" id="PF01189">
    <property type="entry name" value="Methyltr_RsmB-F"/>
    <property type="match status" value="1"/>
</dbReference>
<keyword evidence="3" id="KW-0949">S-adenosyl-L-methionine</keyword>
<evidence type="ECO:0000256" key="2">
    <source>
        <dbReference type="ARBA" id="ARBA00022679"/>
    </source>
</evidence>
<dbReference type="Gene3D" id="3.40.50.150">
    <property type="entry name" value="Vaccinia Virus protein VP39"/>
    <property type="match status" value="1"/>
</dbReference>
<dbReference type="Gene3D" id="3.30.70.1170">
    <property type="entry name" value="Sun protein, domain 3"/>
    <property type="match status" value="1"/>
</dbReference>
<dbReference type="Gene3D" id="1.10.940.10">
    <property type="entry name" value="NusB-like"/>
    <property type="match status" value="1"/>
</dbReference>
<dbReference type="PANTHER" id="PTHR22807:SF53">
    <property type="entry name" value="RIBOSOMAL RNA SMALL SUBUNIT METHYLTRANSFERASE B-RELATED"/>
    <property type="match status" value="1"/>
</dbReference>
<dbReference type="PROSITE" id="PS51686">
    <property type="entry name" value="SAM_MT_RSMB_NOP"/>
    <property type="match status" value="1"/>
</dbReference>
<dbReference type="CDD" id="cd02440">
    <property type="entry name" value="AdoMet_MTases"/>
    <property type="match status" value="1"/>
</dbReference>
<evidence type="ECO:0000256" key="1">
    <source>
        <dbReference type="ARBA" id="ARBA00022603"/>
    </source>
</evidence>
<dbReference type="PANTHER" id="PTHR22807">
    <property type="entry name" value="NOP2 YEAST -RELATED NOL1/NOP2/FMU SUN DOMAIN-CONTAINING"/>
    <property type="match status" value="1"/>
</dbReference>
<dbReference type="InterPro" id="IPR035926">
    <property type="entry name" value="NusB-like_sf"/>
</dbReference>
<sequence>MDARTLSFDILLEFENSKRWLRNVRNDYFGVKRPPRLECERTTVLTNEVVKWKRLLDTIINTNLHKPSAKLKFPVRNLLRLGVYELLIDESSPDYAVVDSYVKLSRRNIGPHITGLINAVLRKISSSGKYVFNGKFPQNIAVGLSYPDWLVEKWNIYYGMDDTVRLCKYFNGPGQMMIRRNRLKIEHGALVQKLFDDKIHVKRFPRTNHYYIIEKGAGLLLKHQLFHKGFISVQDRAAGAVVELLNPKPGETVLDVCSAPGTKTFYISEMMHGTGSLIGTDISERRMKLCVQDSTRHKQNWIKWKINNAAKDVFPIADRVLIDAPCSGTGTIGQRSEIRWRRKLNQLQKFKKQQLDILINVSNYVKEGGILCYATCSLEKEENWDVIEAFLKLNNRYKIDTSDHCLPRKWFNKPGVMETFPPRDKVIGMFAVRLRHIGK</sequence>
<feature type="domain" description="SAM-dependent MTase RsmB/NOP-type" evidence="5">
    <location>
        <begin position="166"/>
        <end position="437"/>
    </location>
</feature>
<dbReference type="InterPro" id="IPR029063">
    <property type="entry name" value="SAM-dependent_MTases_sf"/>
</dbReference>
<keyword evidence="2" id="KW-0808">Transferase</keyword>
<evidence type="ECO:0000256" key="3">
    <source>
        <dbReference type="ARBA" id="ARBA00022691"/>
    </source>
</evidence>
<dbReference type="SUPFAM" id="SSF48013">
    <property type="entry name" value="NusB-like"/>
    <property type="match status" value="1"/>
</dbReference>
<dbReference type="InterPro" id="IPR006027">
    <property type="entry name" value="NusB_RsmB_TIM44"/>
</dbReference>
<dbReference type="InterPro" id="IPR001678">
    <property type="entry name" value="MeTrfase_RsmB-F_NOP2_dom"/>
</dbReference>
<evidence type="ECO:0000256" key="4">
    <source>
        <dbReference type="ARBA" id="ARBA00022884"/>
    </source>
</evidence>
<dbReference type="GO" id="GO:0001510">
    <property type="term" value="P:RNA methylation"/>
    <property type="evidence" value="ECO:0007669"/>
    <property type="project" value="InterPro"/>
</dbReference>
<dbReference type="InterPro" id="IPR049560">
    <property type="entry name" value="MeTrfase_RsmB-F_NOP2_cat"/>
</dbReference>
<protein>
    <recommendedName>
        <fullName evidence="5">SAM-dependent MTase RsmB/NOP-type domain-containing protein</fullName>
    </recommendedName>
</protein>
<dbReference type="InterPro" id="IPR054728">
    <property type="entry name" value="RsmB-like_ferredoxin"/>
</dbReference>
<dbReference type="SUPFAM" id="SSF53335">
    <property type="entry name" value="S-adenosyl-L-methionine-dependent methyltransferases"/>
    <property type="match status" value="1"/>
</dbReference>
<dbReference type="PRINTS" id="PR02008">
    <property type="entry name" value="RCMTFAMILY"/>
</dbReference>
<dbReference type="GO" id="GO:0008173">
    <property type="term" value="F:RNA methyltransferase activity"/>
    <property type="evidence" value="ECO:0007669"/>
    <property type="project" value="InterPro"/>
</dbReference>
<dbReference type="EMBL" id="UINC01017282">
    <property type="protein sequence ID" value="SVA71447.1"/>
    <property type="molecule type" value="Genomic_DNA"/>
</dbReference>
<keyword evidence="1" id="KW-0489">Methyltransferase</keyword>
<dbReference type="AlphaFoldDB" id="A0A381Y4Y8"/>
<gene>
    <name evidence="6" type="ORF">METZ01_LOCUS124301</name>
</gene>
<dbReference type="Pfam" id="PF01029">
    <property type="entry name" value="NusB"/>
    <property type="match status" value="1"/>
</dbReference>
<accession>A0A381Y4Y8</accession>
<keyword evidence="4" id="KW-0694">RNA-binding</keyword>
<dbReference type="Pfam" id="PF22458">
    <property type="entry name" value="RsmF-B_ferredox"/>
    <property type="match status" value="1"/>
</dbReference>
<evidence type="ECO:0000259" key="5">
    <source>
        <dbReference type="PROSITE" id="PS51686"/>
    </source>
</evidence>
<proteinExistence type="predicted"/>
<organism evidence="6">
    <name type="scientific">marine metagenome</name>
    <dbReference type="NCBI Taxonomy" id="408172"/>
    <lineage>
        <taxon>unclassified sequences</taxon>
        <taxon>metagenomes</taxon>
        <taxon>ecological metagenomes</taxon>
    </lineage>
</organism>
<name>A0A381Y4Y8_9ZZZZ</name>
<dbReference type="GO" id="GO:0003723">
    <property type="term" value="F:RNA binding"/>
    <property type="evidence" value="ECO:0007669"/>
    <property type="project" value="UniProtKB-KW"/>
</dbReference>
<dbReference type="GO" id="GO:0006355">
    <property type="term" value="P:regulation of DNA-templated transcription"/>
    <property type="evidence" value="ECO:0007669"/>
    <property type="project" value="InterPro"/>
</dbReference>
<dbReference type="InterPro" id="IPR023267">
    <property type="entry name" value="RCMT"/>
</dbReference>
<reference evidence="6" key="1">
    <citation type="submission" date="2018-05" db="EMBL/GenBank/DDBJ databases">
        <authorList>
            <person name="Lanie J.A."/>
            <person name="Ng W.-L."/>
            <person name="Kazmierczak K.M."/>
            <person name="Andrzejewski T.M."/>
            <person name="Davidsen T.M."/>
            <person name="Wayne K.J."/>
            <person name="Tettelin H."/>
            <person name="Glass J.I."/>
            <person name="Rusch D."/>
            <person name="Podicherti R."/>
            <person name="Tsui H.-C.T."/>
            <person name="Winkler M.E."/>
        </authorList>
    </citation>
    <scope>NUCLEOTIDE SEQUENCE</scope>
</reference>
<evidence type="ECO:0000313" key="6">
    <source>
        <dbReference type="EMBL" id="SVA71447.1"/>
    </source>
</evidence>